<dbReference type="AlphaFoldDB" id="A0A0F9S567"/>
<gene>
    <name evidence="2" type="ORF">LCGC14_0513610</name>
</gene>
<dbReference type="Gene3D" id="1.10.10.10">
    <property type="entry name" value="Winged helix-like DNA-binding domain superfamily/Winged helix DNA-binding domain"/>
    <property type="match status" value="1"/>
</dbReference>
<accession>A0A0F9S567</accession>
<protein>
    <recommendedName>
        <fullName evidence="1">HTH luxR-type domain-containing protein</fullName>
    </recommendedName>
</protein>
<organism evidence="2">
    <name type="scientific">marine sediment metagenome</name>
    <dbReference type="NCBI Taxonomy" id="412755"/>
    <lineage>
        <taxon>unclassified sequences</taxon>
        <taxon>metagenomes</taxon>
        <taxon>ecological metagenomes</taxon>
    </lineage>
</organism>
<reference evidence="2" key="1">
    <citation type="journal article" date="2015" name="Nature">
        <title>Complex archaea that bridge the gap between prokaryotes and eukaryotes.</title>
        <authorList>
            <person name="Spang A."/>
            <person name="Saw J.H."/>
            <person name="Jorgensen S.L."/>
            <person name="Zaremba-Niedzwiedzka K."/>
            <person name="Martijn J."/>
            <person name="Lind A.E."/>
            <person name="van Eijk R."/>
            <person name="Schleper C."/>
            <person name="Guy L."/>
            <person name="Ettema T.J."/>
        </authorList>
    </citation>
    <scope>NUCLEOTIDE SEQUENCE</scope>
</reference>
<dbReference type="Pfam" id="PF00196">
    <property type="entry name" value="GerE"/>
    <property type="match status" value="1"/>
</dbReference>
<proteinExistence type="predicted"/>
<sequence length="85" mass="9159">MMLQRIIKGEDGCTLAASCFQCPAPDCTLGEGVGGSDLKVTPERHRQILQECAGGASTLRVSLELGISRRTVQKYLQRPVLEGGR</sequence>
<comment type="caution">
    <text evidence="2">The sequence shown here is derived from an EMBL/GenBank/DDBJ whole genome shotgun (WGS) entry which is preliminary data.</text>
</comment>
<name>A0A0F9S567_9ZZZZ</name>
<dbReference type="InterPro" id="IPR000792">
    <property type="entry name" value="Tscrpt_reg_LuxR_C"/>
</dbReference>
<feature type="domain" description="HTH luxR-type" evidence="1">
    <location>
        <begin position="43"/>
        <end position="77"/>
    </location>
</feature>
<dbReference type="EMBL" id="LAZR01000631">
    <property type="protein sequence ID" value="KKN62224.1"/>
    <property type="molecule type" value="Genomic_DNA"/>
</dbReference>
<dbReference type="InterPro" id="IPR036388">
    <property type="entry name" value="WH-like_DNA-bd_sf"/>
</dbReference>
<evidence type="ECO:0000313" key="2">
    <source>
        <dbReference type="EMBL" id="KKN62224.1"/>
    </source>
</evidence>
<dbReference type="GO" id="GO:0006355">
    <property type="term" value="P:regulation of DNA-templated transcription"/>
    <property type="evidence" value="ECO:0007669"/>
    <property type="project" value="InterPro"/>
</dbReference>
<evidence type="ECO:0000259" key="1">
    <source>
        <dbReference type="Pfam" id="PF00196"/>
    </source>
</evidence>